<name>A0A3M4AMI8_9PSED</name>
<dbReference type="SUPFAM" id="SSF52467">
    <property type="entry name" value="DHS-like NAD/FAD-binding domain"/>
    <property type="match status" value="1"/>
</dbReference>
<evidence type="ECO:0000259" key="1">
    <source>
        <dbReference type="Pfam" id="PF20091"/>
    </source>
</evidence>
<dbReference type="Proteomes" id="UP000281604">
    <property type="component" value="Unassembled WGS sequence"/>
</dbReference>
<dbReference type="AlphaFoldDB" id="A0A3M4AMI8"/>
<dbReference type="Pfam" id="PF20091">
    <property type="entry name" value="Abhydrolase_10"/>
    <property type="match status" value="1"/>
</dbReference>
<accession>A0A3M4AMI8</accession>
<reference evidence="2 3" key="1">
    <citation type="submission" date="2018-08" db="EMBL/GenBank/DDBJ databases">
        <title>Recombination of ecologically and evolutionarily significant loci maintains genetic cohesion in the Pseudomonas syringae species complex.</title>
        <authorList>
            <person name="Dillon M."/>
            <person name="Thakur S."/>
            <person name="Almeida R.N.D."/>
            <person name="Weir B.S."/>
            <person name="Guttman D.S."/>
        </authorList>
    </citation>
    <scope>NUCLEOTIDE SEQUENCE [LARGE SCALE GENOMIC DNA]</scope>
    <source>
        <strain evidence="2 3">ICMP 3706</strain>
    </source>
</reference>
<sequence length="751" mass="81769">MFSERLRIHDNRATCGLCLKPFDLYKSLLSEHQKPSIKKEKLGVKMNRLFHAAAFASSMMIVAAPAQARITQLEILRTEPAFGGESFGNTGTYERVFARAHGELDPEASGNKIIQDIELAPRNGRGMVEYTTDVAILRPADVAKSNDILLFDVPNRGSKRAMLLFNADMRGSPAAFNNFEVAGDGFLQRQGTTLIAFAWQGDVAPGENRMMVQLPTAINADGAPVTGVVRSELTTLSATASLNLSAGWFTSTPPHTTYKSVETDNTKVLADGFRPTLTVRSRANAPRQEIPVNDWKFGDCNTPNETQICLPAGFQPGKLYELIYRAKEPAVMGIGFAIARDVGAFFQQAEHDDKGVPTPVVHGPKVKSIITGSSQSGRFIRSMIALGFNRSEEGHRVYDGAMPHIGGGLMPLNIRFAQPGRAWGQQVDHDYPAYDFPFTYGRETDPITGRSQGLLDRCNDNNTCPLIFHMATALELWEGRQSLGLTDPLGLRDAPEPENVRTFIMASTQHAPPSLPLPANPPFGLCQVQSNPNPHTWTMRAAFINLVGWVRDETTPPASIKPSVADGTLVPADRVSFPLISATNYGGVTRPALRYTGAVNSLQVLDFGPGFRPEDSSGILTNEPPKSGVGSYGLLVPQVDADGIDVGGVRDVYLGAPIGTYTGWNTFRPEFFDGGFCNFQGSFLPFAATKKERIVAGDPRPSLEERYPTKEAYVSAVSKAADSLVEARMLLPEDRERLVKEAQEKGVRVGP</sequence>
<dbReference type="InterPro" id="IPR045394">
    <property type="entry name" value="Abhydrolase_dom"/>
</dbReference>
<evidence type="ECO:0000313" key="3">
    <source>
        <dbReference type="Proteomes" id="UP000281604"/>
    </source>
</evidence>
<gene>
    <name evidence="2" type="ORF">ALQ30_04540</name>
</gene>
<dbReference type="EMBL" id="RBQE01000240">
    <property type="protein sequence ID" value="RMP07484.1"/>
    <property type="molecule type" value="Genomic_DNA"/>
</dbReference>
<evidence type="ECO:0000313" key="2">
    <source>
        <dbReference type="EMBL" id="RMP07484.1"/>
    </source>
</evidence>
<organism evidence="2 3">
    <name type="scientific">Pseudomonas syringae pv. persicae</name>
    <dbReference type="NCBI Taxonomy" id="237306"/>
    <lineage>
        <taxon>Bacteria</taxon>
        <taxon>Pseudomonadati</taxon>
        <taxon>Pseudomonadota</taxon>
        <taxon>Gammaproteobacteria</taxon>
        <taxon>Pseudomonadales</taxon>
        <taxon>Pseudomonadaceae</taxon>
        <taxon>Pseudomonas</taxon>
    </lineage>
</organism>
<protein>
    <recommendedName>
        <fullName evidence="1">Alpha/beta hydrolase domain-containing protein</fullName>
    </recommendedName>
</protein>
<comment type="caution">
    <text evidence="2">The sequence shown here is derived from an EMBL/GenBank/DDBJ whole genome shotgun (WGS) entry which is preliminary data.</text>
</comment>
<feature type="domain" description="Alpha/beta hydrolase" evidence="1">
    <location>
        <begin position="301"/>
        <end position="739"/>
    </location>
</feature>
<proteinExistence type="predicted"/>
<dbReference type="InterPro" id="IPR029035">
    <property type="entry name" value="DHS-like_NAD/FAD-binding_dom"/>
</dbReference>